<feature type="compositionally biased region" description="Basic and acidic residues" evidence="4">
    <location>
        <begin position="149"/>
        <end position="171"/>
    </location>
</feature>
<evidence type="ECO:0000256" key="1">
    <source>
        <dbReference type="ARBA" id="ARBA00010783"/>
    </source>
</evidence>
<dbReference type="GO" id="GO:0005615">
    <property type="term" value="C:extracellular space"/>
    <property type="evidence" value="ECO:0007669"/>
    <property type="project" value="TreeGrafter"/>
</dbReference>
<dbReference type="InterPro" id="IPR020408">
    <property type="entry name" value="Nerve_growth_factor-like"/>
</dbReference>
<dbReference type="GO" id="GO:0038180">
    <property type="term" value="P:nerve growth factor signaling pathway"/>
    <property type="evidence" value="ECO:0007669"/>
    <property type="project" value="TreeGrafter"/>
</dbReference>
<evidence type="ECO:0000256" key="3">
    <source>
        <dbReference type="ARBA" id="ARBA00023030"/>
    </source>
</evidence>
<keyword evidence="5" id="KW-0732">Signal</keyword>
<reference evidence="7" key="1">
    <citation type="submission" date="2019-06" db="EMBL/GenBank/DDBJ databases">
        <authorList>
            <consortium name="Wellcome Sanger Institute Data Sharing"/>
        </authorList>
    </citation>
    <scope>NUCLEOTIDE SEQUENCE [LARGE SCALE GENOMIC DNA]</scope>
</reference>
<comment type="similarity">
    <text evidence="1">Belongs to the NGF-beta family.</text>
</comment>
<dbReference type="PROSITE" id="PS50270">
    <property type="entry name" value="NGF_2"/>
    <property type="match status" value="1"/>
</dbReference>
<keyword evidence="3" id="KW-0339">Growth factor</keyword>
<feature type="region of interest" description="Disordered" evidence="4">
    <location>
        <begin position="406"/>
        <end position="429"/>
    </location>
</feature>
<proteinExistence type="inferred from homology"/>
<feature type="signal peptide" evidence="5">
    <location>
        <begin position="1"/>
        <end position="16"/>
    </location>
</feature>
<dbReference type="GO" id="GO:0043524">
    <property type="term" value="P:negative regulation of neuron apoptotic process"/>
    <property type="evidence" value="ECO:0007669"/>
    <property type="project" value="TreeGrafter"/>
</dbReference>
<dbReference type="InterPro" id="IPR002072">
    <property type="entry name" value="Nerve_growth_factor-rel"/>
</dbReference>
<dbReference type="GO" id="GO:0050804">
    <property type="term" value="P:modulation of chemical synaptic transmission"/>
    <property type="evidence" value="ECO:0007669"/>
    <property type="project" value="TreeGrafter"/>
</dbReference>
<reference evidence="7" key="2">
    <citation type="submission" date="2025-08" db="UniProtKB">
        <authorList>
            <consortium name="Ensembl"/>
        </authorList>
    </citation>
    <scope>IDENTIFICATION</scope>
</reference>
<feature type="chain" id="PRO_5025694803" description="Neurotrophin-4" evidence="5">
    <location>
        <begin position="17"/>
        <end position="495"/>
    </location>
</feature>
<dbReference type="AlphaFoldDB" id="A0A667YC21"/>
<dbReference type="GO" id="GO:0048812">
    <property type="term" value="P:neuron projection morphogenesis"/>
    <property type="evidence" value="ECO:0007669"/>
    <property type="project" value="TreeGrafter"/>
</dbReference>
<dbReference type="Ensembl" id="ENSMMDT00005025796.1">
    <property type="protein sequence ID" value="ENSMMDP00005025262.1"/>
    <property type="gene ID" value="ENSMMDG00005012092.1"/>
</dbReference>
<sequence>MHWLPLVAMVIASALPFPHTPVSRIVAATTAPGPDNQSEDRHDSAPSRPPVDRDIPGNALETDYSMTAAAAAVRQDADGQKHKQDYAKNSEQEELSTYKGTNRESYQSSNSNKDGDDKSDVRVDVPTGGVKLRASNINNHNVEDNSLPEDYKVDSGRERNTNFADFAKKDSLHYSAEELRTESNDIRPLQVSVVETNKAATLQGQRGPEAIVPSEHPRPAETAGREDQGTPVAGRGPDQAKESSGPEGGLSLGIRLDLTQEGDEMFLDAHPRVLFSPSPSPPEHPPLLLMLETGMLPDDGDSEEQEDMDGHTEGHGDRAIDRNGPLTWADAARGAGEAVRPVKRDKRSHLSDARRGERSVCESESVWVTDKKTATDQHGRNVTVLEEIQTQTGPLKQYFYETRCRQTEQRDPVRRQGSTKDSGASARPKGLGVDGASCLGVDKKQWVSECKAKQSYVRALTKDANNRVGWRWIRIDSSCVCVLLSRANRQWTGRA</sequence>
<protein>
    <recommendedName>
        <fullName evidence="2">Neurotrophin-4</fullName>
    </recommendedName>
</protein>
<dbReference type="RefSeq" id="XP_029912914.1">
    <property type="nucleotide sequence ID" value="XM_030057054.1"/>
</dbReference>
<accession>A0A667YC21</accession>
<name>A0A667YC21_9TELE</name>
<evidence type="ECO:0000259" key="6">
    <source>
        <dbReference type="SMART" id="SM00140"/>
    </source>
</evidence>
<dbReference type="GO" id="GO:0008021">
    <property type="term" value="C:synaptic vesicle"/>
    <property type="evidence" value="ECO:0007669"/>
    <property type="project" value="TreeGrafter"/>
</dbReference>
<keyword evidence="8" id="KW-1185">Reference proteome</keyword>
<dbReference type="GO" id="GO:0008083">
    <property type="term" value="F:growth factor activity"/>
    <property type="evidence" value="ECO:0007669"/>
    <property type="project" value="UniProtKB-KW"/>
</dbReference>
<dbReference type="Pfam" id="PF00243">
    <property type="entry name" value="NGF"/>
    <property type="match status" value="1"/>
</dbReference>
<dbReference type="PROSITE" id="PS00248">
    <property type="entry name" value="NGF_1"/>
    <property type="match status" value="1"/>
</dbReference>
<dbReference type="GO" id="GO:0005163">
    <property type="term" value="F:nerve growth factor receptor binding"/>
    <property type="evidence" value="ECO:0007669"/>
    <property type="project" value="TreeGrafter"/>
</dbReference>
<gene>
    <name evidence="7" type="primary">LOC115363002</name>
</gene>
<feature type="compositionally biased region" description="Basic and acidic residues" evidence="4">
    <location>
        <begin position="75"/>
        <end position="91"/>
    </location>
</feature>
<evidence type="ECO:0000256" key="5">
    <source>
        <dbReference type="SAM" id="SignalP"/>
    </source>
</evidence>
<evidence type="ECO:0000256" key="4">
    <source>
        <dbReference type="SAM" id="MobiDB-lite"/>
    </source>
</evidence>
<evidence type="ECO:0000313" key="8">
    <source>
        <dbReference type="Proteomes" id="UP000472263"/>
    </source>
</evidence>
<feature type="compositionally biased region" description="Basic and acidic residues" evidence="4">
    <location>
        <begin position="38"/>
        <end position="55"/>
    </location>
</feature>
<evidence type="ECO:0000313" key="7">
    <source>
        <dbReference type="Ensembl" id="ENSMMDP00005025262.1"/>
    </source>
</evidence>
<dbReference type="GeneTree" id="ENSGT00390000007725"/>
<feature type="compositionally biased region" description="Acidic residues" evidence="4">
    <location>
        <begin position="298"/>
        <end position="307"/>
    </location>
</feature>
<dbReference type="GeneID" id="115363002"/>
<feature type="domain" description="Nerve growth factor-related" evidence="6">
    <location>
        <begin position="353"/>
        <end position="482"/>
    </location>
</feature>
<dbReference type="InterPro" id="IPR019846">
    <property type="entry name" value="Nerve_growth_factor_CS"/>
</dbReference>
<dbReference type="CTD" id="4909"/>
<dbReference type="Proteomes" id="UP000472263">
    <property type="component" value="Chromosome 8"/>
</dbReference>
<dbReference type="PANTHER" id="PTHR11589">
    <property type="entry name" value="NERVE GROWTH FACTOR NGF -RELATED"/>
    <property type="match status" value="1"/>
</dbReference>
<reference evidence="7" key="3">
    <citation type="submission" date="2025-09" db="UniProtKB">
        <authorList>
            <consortium name="Ensembl"/>
        </authorList>
    </citation>
    <scope>IDENTIFICATION</scope>
</reference>
<organism evidence="7 8">
    <name type="scientific">Myripristis murdjan</name>
    <name type="common">pinecone soldierfish</name>
    <dbReference type="NCBI Taxonomy" id="586833"/>
    <lineage>
        <taxon>Eukaryota</taxon>
        <taxon>Metazoa</taxon>
        <taxon>Chordata</taxon>
        <taxon>Craniata</taxon>
        <taxon>Vertebrata</taxon>
        <taxon>Euteleostomi</taxon>
        <taxon>Actinopterygii</taxon>
        <taxon>Neopterygii</taxon>
        <taxon>Teleostei</taxon>
        <taxon>Neoteleostei</taxon>
        <taxon>Acanthomorphata</taxon>
        <taxon>Holocentriformes</taxon>
        <taxon>Holocentridae</taxon>
        <taxon>Myripristis</taxon>
    </lineage>
</organism>
<dbReference type="SUPFAM" id="SSF57501">
    <property type="entry name" value="Cystine-knot cytokines"/>
    <property type="match status" value="1"/>
</dbReference>
<dbReference type="SMART" id="SM00140">
    <property type="entry name" value="NGF"/>
    <property type="match status" value="1"/>
</dbReference>
<dbReference type="OrthoDB" id="8959386at2759"/>
<feature type="compositionally biased region" description="Basic and acidic residues" evidence="4">
    <location>
        <begin position="113"/>
        <end position="123"/>
    </location>
</feature>
<dbReference type="PRINTS" id="PR00268">
    <property type="entry name" value="NGF"/>
</dbReference>
<dbReference type="GO" id="GO:0030425">
    <property type="term" value="C:dendrite"/>
    <property type="evidence" value="ECO:0007669"/>
    <property type="project" value="TreeGrafter"/>
</dbReference>
<feature type="compositionally biased region" description="Basic and acidic residues" evidence="4">
    <location>
        <begin position="308"/>
        <end position="321"/>
    </location>
</feature>
<dbReference type="InterPro" id="IPR029034">
    <property type="entry name" value="Cystine-knot_cytokine"/>
</dbReference>
<feature type="compositionally biased region" description="Basic and acidic residues" evidence="4">
    <location>
        <begin position="215"/>
        <end position="228"/>
    </location>
</feature>
<evidence type="ECO:0000256" key="2">
    <source>
        <dbReference type="ARBA" id="ARBA00018008"/>
    </source>
</evidence>
<dbReference type="GO" id="GO:0007169">
    <property type="term" value="P:cell surface receptor protein tyrosine kinase signaling pathway"/>
    <property type="evidence" value="ECO:0007669"/>
    <property type="project" value="TreeGrafter"/>
</dbReference>
<dbReference type="PANTHER" id="PTHR11589:SF8">
    <property type="entry name" value="NEUROTROPHIN-4"/>
    <property type="match status" value="1"/>
</dbReference>
<feature type="region of interest" description="Disordered" evidence="4">
    <location>
        <begin position="29"/>
        <end position="171"/>
    </location>
</feature>
<feature type="region of interest" description="Disordered" evidence="4">
    <location>
        <begin position="293"/>
        <end position="356"/>
    </location>
</feature>
<feature type="region of interest" description="Disordered" evidence="4">
    <location>
        <begin position="198"/>
        <end position="253"/>
    </location>
</feature>
<dbReference type="InParanoid" id="A0A667YC21"/>
<feature type="compositionally biased region" description="Polar residues" evidence="4">
    <location>
        <begin position="98"/>
        <end position="107"/>
    </location>
</feature>
<dbReference type="GO" id="GO:0021675">
    <property type="term" value="P:nerve development"/>
    <property type="evidence" value="ECO:0007669"/>
    <property type="project" value="TreeGrafter"/>
</dbReference>
<dbReference type="GO" id="GO:0030424">
    <property type="term" value="C:axon"/>
    <property type="evidence" value="ECO:0007669"/>
    <property type="project" value="TreeGrafter"/>
</dbReference>
<dbReference type="Gene3D" id="2.10.90.10">
    <property type="entry name" value="Cystine-knot cytokines"/>
    <property type="match status" value="1"/>
</dbReference>
<dbReference type="RefSeq" id="XP_029912915.1">
    <property type="nucleotide sequence ID" value="XM_030057055.1"/>
</dbReference>